<evidence type="ECO:0000313" key="2">
    <source>
        <dbReference type="Proteomes" id="UP001396898"/>
    </source>
</evidence>
<accession>A0ABR1SPG5</accession>
<sequence length="146" mass="16216">MNRTGACKWGLPSFEHHAFHSRIASVPSHLGYFAHADPLRKQPVLVPYHDHDIVQGKPRDVDPGVVAPVLGLGQEHEVVRGSRDVLALVRGNHVAHDVVGVVQDLGFLDQERLGLECLPARAPFPEVFFSGFFTAEPKRRRRGLAY</sequence>
<name>A0ABR1SPG5_9PEZI</name>
<reference evidence="1 2" key="1">
    <citation type="submission" date="2023-01" db="EMBL/GenBank/DDBJ databases">
        <title>Analysis of 21 Apiospora genomes using comparative genomics revels a genus with tremendous synthesis potential of carbohydrate active enzymes and secondary metabolites.</title>
        <authorList>
            <person name="Sorensen T."/>
        </authorList>
    </citation>
    <scope>NUCLEOTIDE SEQUENCE [LARGE SCALE GENOMIC DNA]</scope>
    <source>
        <strain evidence="1 2">CBS 20057</strain>
    </source>
</reference>
<evidence type="ECO:0000313" key="1">
    <source>
        <dbReference type="EMBL" id="KAK8035751.1"/>
    </source>
</evidence>
<gene>
    <name evidence="1" type="ORF">PG991_001824</name>
</gene>
<dbReference type="EMBL" id="JAQQWI010000005">
    <property type="protein sequence ID" value="KAK8035751.1"/>
    <property type="molecule type" value="Genomic_DNA"/>
</dbReference>
<comment type="caution">
    <text evidence="1">The sequence shown here is derived from an EMBL/GenBank/DDBJ whole genome shotgun (WGS) entry which is preliminary data.</text>
</comment>
<protein>
    <submittedName>
        <fullName evidence="1">Uncharacterized protein</fullName>
    </submittedName>
</protein>
<dbReference type="Proteomes" id="UP001396898">
    <property type="component" value="Unassembled WGS sequence"/>
</dbReference>
<keyword evidence="2" id="KW-1185">Reference proteome</keyword>
<proteinExistence type="predicted"/>
<organism evidence="1 2">
    <name type="scientific">Apiospora marii</name>
    <dbReference type="NCBI Taxonomy" id="335849"/>
    <lineage>
        <taxon>Eukaryota</taxon>
        <taxon>Fungi</taxon>
        <taxon>Dikarya</taxon>
        <taxon>Ascomycota</taxon>
        <taxon>Pezizomycotina</taxon>
        <taxon>Sordariomycetes</taxon>
        <taxon>Xylariomycetidae</taxon>
        <taxon>Amphisphaeriales</taxon>
        <taxon>Apiosporaceae</taxon>
        <taxon>Apiospora</taxon>
    </lineage>
</organism>